<evidence type="ECO:0000256" key="12">
    <source>
        <dbReference type="PIRSR" id="PIRSR016496-2"/>
    </source>
</evidence>
<keyword evidence="8" id="KW-0414">Isoprene biosynthesis</keyword>
<evidence type="ECO:0000256" key="9">
    <source>
        <dbReference type="ARBA" id="ARBA00049063"/>
    </source>
</evidence>
<dbReference type="PIRSF" id="PIRSF016496">
    <property type="entry name" value="Kin_FomA"/>
    <property type="match status" value="1"/>
</dbReference>
<evidence type="ECO:0000256" key="7">
    <source>
        <dbReference type="ARBA" id="ARBA00022840"/>
    </source>
</evidence>
<evidence type="ECO:0000256" key="10">
    <source>
        <dbReference type="PIRNR" id="PIRNR016496"/>
    </source>
</evidence>
<dbReference type="Pfam" id="PF00696">
    <property type="entry name" value="AA_kinase"/>
    <property type="match status" value="1"/>
</dbReference>
<dbReference type="eggNOG" id="arCOG00860">
    <property type="taxonomic scope" value="Archaea"/>
</dbReference>
<evidence type="ECO:0000256" key="11">
    <source>
        <dbReference type="PIRSR" id="PIRSR016496-1"/>
    </source>
</evidence>
<dbReference type="GeneID" id="7987448"/>
<dbReference type="RefSeq" id="WP_015859341.1">
    <property type="nucleotide sequence ID" value="NC_012804.1"/>
</dbReference>
<feature type="binding site" evidence="11">
    <location>
        <position position="157"/>
    </location>
    <ligand>
        <name>substrate</name>
    </ligand>
</feature>
<dbReference type="HOGENOM" id="CLU_070213_0_0_2"/>
<organism evidence="14 15">
    <name type="scientific">Thermococcus gammatolerans (strain DSM 15229 / JCM 11827 / EJ3)</name>
    <dbReference type="NCBI Taxonomy" id="593117"/>
    <lineage>
        <taxon>Archaea</taxon>
        <taxon>Methanobacteriati</taxon>
        <taxon>Methanobacteriota</taxon>
        <taxon>Thermococci</taxon>
        <taxon>Thermococcales</taxon>
        <taxon>Thermococcaceae</taxon>
        <taxon>Thermococcus</taxon>
    </lineage>
</organism>
<dbReference type="Proteomes" id="UP000001488">
    <property type="component" value="Chromosome"/>
</dbReference>
<dbReference type="PANTHER" id="PTHR43654:SF1">
    <property type="entry name" value="ISOPENTENYL PHOSPHATE KINASE"/>
    <property type="match status" value="1"/>
</dbReference>
<evidence type="ECO:0000256" key="1">
    <source>
        <dbReference type="ARBA" id="ARBA00010540"/>
    </source>
</evidence>
<keyword evidence="6 10" id="KW-0418">Kinase</keyword>
<dbReference type="CDD" id="cd04241">
    <property type="entry name" value="AAK_FomA-like"/>
    <property type="match status" value="1"/>
</dbReference>
<evidence type="ECO:0000256" key="5">
    <source>
        <dbReference type="ARBA" id="ARBA00022741"/>
    </source>
</evidence>
<dbReference type="NCBIfam" id="NF040647">
    <property type="entry name" value="IPPK_Arch"/>
    <property type="match status" value="1"/>
</dbReference>
<feature type="binding site" evidence="11">
    <location>
        <position position="53"/>
    </location>
    <ligand>
        <name>substrate</name>
    </ligand>
</feature>
<feature type="domain" description="Aspartate/glutamate/uridylate kinase" evidence="13">
    <location>
        <begin position="1"/>
        <end position="231"/>
    </location>
</feature>
<evidence type="ECO:0000259" key="13">
    <source>
        <dbReference type="Pfam" id="PF00696"/>
    </source>
</evidence>
<evidence type="ECO:0000256" key="4">
    <source>
        <dbReference type="ARBA" id="ARBA00022679"/>
    </source>
</evidence>
<dbReference type="GO" id="GO:0016301">
    <property type="term" value="F:kinase activity"/>
    <property type="evidence" value="ECO:0007669"/>
    <property type="project" value="UniProtKB-KW"/>
</dbReference>
<dbReference type="PANTHER" id="PTHR43654">
    <property type="entry name" value="GLUTAMATE 5-KINASE"/>
    <property type="match status" value="1"/>
</dbReference>
<keyword evidence="15" id="KW-1185">Reference proteome</keyword>
<dbReference type="GO" id="GO:0005829">
    <property type="term" value="C:cytosol"/>
    <property type="evidence" value="ECO:0007669"/>
    <property type="project" value="TreeGrafter"/>
</dbReference>
<protein>
    <recommendedName>
        <fullName evidence="3 10">Isopentenyl phosphate kinase</fullName>
        <shortName evidence="10">IPK</shortName>
        <ecNumber evidence="2 10">2.7.4.26</ecNumber>
    </recommendedName>
</protein>
<feature type="binding site" evidence="11">
    <location>
        <position position="178"/>
    </location>
    <ligand>
        <name>ATP</name>
        <dbReference type="ChEBI" id="CHEBI:30616"/>
    </ligand>
</feature>
<evidence type="ECO:0000256" key="8">
    <source>
        <dbReference type="ARBA" id="ARBA00023229"/>
    </source>
</evidence>
<dbReference type="GO" id="GO:0005524">
    <property type="term" value="F:ATP binding"/>
    <property type="evidence" value="ECO:0007669"/>
    <property type="project" value="UniProtKB-KW"/>
</dbReference>
<dbReference type="OrthoDB" id="15328at2157"/>
<evidence type="ECO:0000256" key="6">
    <source>
        <dbReference type="ARBA" id="ARBA00022777"/>
    </source>
</evidence>
<feature type="binding site" evidence="11">
    <location>
        <position position="218"/>
    </location>
    <ligand>
        <name>ATP</name>
        <dbReference type="ChEBI" id="CHEBI:30616"/>
    </ligand>
</feature>
<keyword evidence="5 10" id="KW-0547">Nucleotide-binding</keyword>
<dbReference type="KEGG" id="tga:TGAM_1729"/>
<dbReference type="GO" id="GO:0016114">
    <property type="term" value="P:terpenoid biosynthetic process"/>
    <property type="evidence" value="ECO:0007669"/>
    <property type="project" value="TreeGrafter"/>
</dbReference>
<feature type="site" description="Transition state stabilizer" evidence="12">
    <location>
        <position position="14"/>
    </location>
</feature>
<reference evidence="14 15" key="1">
    <citation type="journal article" date="2007" name="Genome Biol.">
        <title>Genome analysis and genome-wide proteomics of Thermococcus gammatolerans, the most radioresistant organism known amongst the Archaea.</title>
        <authorList>
            <person name="Zivanovic Y."/>
            <person name="Armengaud J."/>
            <person name="Lagorce A."/>
            <person name="Leplat C."/>
            <person name="Guerin P."/>
            <person name="Dutertre M."/>
            <person name="Anthouard V."/>
            <person name="Forterre P."/>
            <person name="Wincker P."/>
            <person name="Confalonieri F."/>
        </authorList>
    </citation>
    <scope>NUCLEOTIDE SEQUENCE [LARGE SCALE GENOMIC DNA]</scope>
    <source>
        <strain evidence="15">DSM 15229 / JCM 11827 / EJ3</strain>
    </source>
</reference>
<feature type="binding site" evidence="11">
    <location>
        <position position="49"/>
    </location>
    <ligand>
        <name>ATP</name>
        <dbReference type="ChEBI" id="CHEBI:30616"/>
    </ligand>
</feature>
<comment type="catalytic activity">
    <reaction evidence="9 10">
        <text>isopentenyl phosphate + ATP = isopentenyl diphosphate + ADP</text>
        <dbReference type="Rhea" id="RHEA:33963"/>
        <dbReference type="ChEBI" id="CHEBI:30616"/>
        <dbReference type="ChEBI" id="CHEBI:65078"/>
        <dbReference type="ChEBI" id="CHEBI:128769"/>
        <dbReference type="ChEBI" id="CHEBI:456216"/>
        <dbReference type="EC" id="2.7.4.26"/>
    </reaction>
</comment>
<feature type="binding site" evidence="11">
    <location>
        <position position="222"/>
    </location>
    <ligand>
        <name>ATP</name>
        <dbReference type="ChEBI" id="CHEBI:30616"/>
    </ligand>
</feature>
<comment type="subunit">
    <text evidence="10">Homodimer.</text>
</comment>
<dbReference type="InterPro" id="IPR024192">
    <property type="entry name" value="Fosfomycin_R_FomA-type"/>
</dbReference>
<dbReference type="InterPro" id="IPR036393">
    <property type="entry name" value="AceGlu_kinase-like_sf"/>
</dbReference>
<evidence type="ECO:0000313" key="15">
    <source>
        <dbReference type="Proteomes" id="UP000001488"/>
    </source>
</evidence>
<evidence type="ECO:0000256" key="2">
    <source>
        <dbReference type="ARBA" id="ARBA00012908"/>
    </source>
</evidence>
<dbReference type="SUPFAM" id="SSF53633">
    <property type="entry name" value="Carbamate kinase-like"/>
    <property type="match status" value="1"/>
</dbReference>
<evidence type="ECO:0000313" key="14">
    <source>
        <dbReference type="EMBL" id="ACS34231.1"/>
    </source>
</evidence>
<keyword evidence="4 10" id="KW-0808">Transferase</keyword>
<dbReference type="PATRIC" id="fig|593117.10.peg.1736"/>
<name>C5A1G2_THEGJ</name>
<keyword evidence="7 10" id="KW-0067">ATP-binding</keyword>
<sequence>MIIVKIGGSVFSDKDGEPENFDHETVRGLAEEIGRFYPAERFLIVHGGGSFGHHYAKKYGIREGLPEDFDVARERMIGFTRTHQAMLRANNNFLDHFLEVGIPAFPVATSSVFITENGEVAYGDVEVIKKLLKLRFVPVLFGDVSVDLAKGIDILSGDQIITYLAKMLNPKKVIFLMDVDGIYDGKPGEGRLLQNISVDEIDSLLERLDCSAKDVTGGICNKLREAKKIARFSEVWFVNGKIPGRLEGAIRGDGFGTRIVH</sequence>
<dbReference type="EC" id="2.7.4.26" evidence="2 10"/>
<evidence type="ECO:0000256" key="3">
    <source>
        <dbReference type="ARBA" id="ARBA00017267"/>
    </source>
</evidence>
<comment type="function">
    <text evidence="10">Catalyzes the formation of isopentenyl diphosphate (IPP), the building block of all isoprenoids.</text>
</comment>
<dbReference type="InterPro" id="IPR001048">
    <property type="entry name" value="Asp/Glu/Uridylate_kinase"/>
</dbReference>
<dbReference type="GO" id="GO:0102043">
    <property type="term" value="F:isopentenyl phosphate kinase activity"/>
    <property type="evidence" value="ECO:0007669"/>
    <property type="project" value="UniProtKB-EC"/>
</dbReference>
<gene>
    <name evidence="14" type="primary">fomA</name>
    <name evidence="14" type="ordered locus">TGAM_1729</name>
</gene>
<accession>C5A1G2</accession>
<dbReference type="EMBL" id="CP001398">
    <property type="protein sequence ID" value="ACS34231.1"/>
    <property type="molecule type" value="Genomic_DNA"/>
</dbReference>
<dbReference type="STRING" id="593117.TGAM_1729"/>
<feature type="binding site" evidence="11">
    <location>
        <position position="48"/>
    </location>
    <ligand>
        <name>substrate</name>
    </ligand>
</feature>
<feature type="binding site" evidence="11">
    <location>
        <begin position="5"/>
        <end position="9"/>
    </location>
    <ligand>
        <name>ATP</name>
        <dbReference type="ChEBI" id="CHEBI:30616"/>
    </ligand>
</feature>
<comment type="similarity">
    <text evidence="1 10">Belongs to the isopentenyl phosphate kinase family.</text>
</comment>
<dbReference type="PaxDb" id="593117-TGAM_1729"/>
<dbReference type="Gene3D" id="3.40.1160.10">
    <property type="entry name" value="Acetylglutamate kinase-like"/>
    <property type="match status" value="1"/>
</dbReference>
<dbReference type="AlphaFoldDB" id="C5A1G2"/>
<proteinExistence type="inferred from homology"/>